<comment type="caution">
    <text evidence="2">The sequence shown here is derived from an EMBL/GenBank/DDBJ whole genome shotgun (WGS) entry which is preliminary data.</text>
</comment>
<accession>A0ABU5Q6U3</accession>
<dbReference type="SUPFAM" id="SSF51445">
    <property type="entry name" value="(Trans)glycosidases"/>
    <property type="match status" value="1"/>
</dbReference>
<sequence length="530" mass="58372">MKLKSYQNLSNLFNFKRLTSLSLMVSILSCSKAQVVPEAVKSNAQQNITIDAAKTFQKIQHFGASDAWSCQFVGNWSDANKNAIADLLFSQENDANGQPKGIGLSLWRFNIGAGSAEKGSESGINDEWRRAESFLNDNGTYQWDKQAGQIWFLNAAKQRKVSQFLAFTNSPPVQFTVNNKAFATKGQSNLSADKYGDFANFLASVIKGVQTKTGILFDYVSPVNEPQWEWSDGGQEGTPFKNEEIAGITRALSAGLLKANLSTKINVAEAGQLDYLYSASNNALKGNQISDFFSPNSANYIANLPNLEMAISGHSYFTSSPFTQAKDKRKTLADKVAEIPSLKYWMSEYCILGDNSGEMDGNKKNLGIDPALYLARVIHNDLVNGNATAWHWWLAISPYDYKDGLIYIDKSKTNGNFSASKMLWSFGNFSRFIRPNAERVSTVLENENPQSNLLLVSSYKDVANKQLVCVIINSDINAVDVNLNVKNLSINSATSYLTSKDADLKPQKSVAINQAITVPARSIITVVGTY</sequence>
<dbReference type="EMBL" id="JAYFUM010000006">
    <property type="protein sequence ID" value="MEA5138539.1"/>
    <property type="molecule type" value="Genomic_DNA"/>
</dbReference>
<dbReference type="InterPro" id="IPR039743">
    <property type="entry name" value="6GAL/EXGAL"/>
</dbReference>
<dbReference type="PANTHER" id="PTHR42767:SF1">
    <property type="entry name" value="ENDO-BETA-1,6-GALACTANASE-LIKE DOMAIN-CONTAINING PROTEIN"/>
    <property type="match status" value="1"/>
</dbReference>
<dbReference type="InterPro" id="IPR017853">
    <property type="entry name" value="GH"/>
</dbReference>
<dbReference type="GO" id="GO:0016787">
    <property type="term" value="F:hydrolase activity"/>
    <property type="evidence" value="ECO:0007669"/>
    <property type="project" value="UniProtKB-KW"/>
</dbReference>
<reference evidence="2 3" key="1">
    <citation type="submission" date="2023-12" db="EMBL/GenBank/DDBJ databases">
        <title>Novel species of the genus Arcicella isolated from rivers.</title>
        <authorList>
            <person name="Lu H."/>
        </authorList>
    </citation>
    <scope>NUCLEOTIDE SEQUENCE [LARGE SCALE GENOMIC DNA]</scope>
    <source>
        <strain evidence="2 3">KCTC 23307</strain>
    </source>
</reference>
<name>A0ABU5Q6U3_9BACT</name>
<dbReference type="InterPro" id="IPR039514">
    <property type="entry name" value="6GAL-like"/>
</dbReference>
<evidence type="ECO:0000313" key="2">
    <source>
        <dbReference type="EMBL" id="MEA5138539.1"/>
    </source>
</evidence>
<dbReference type="PROSITE" id="PS51257">
    <property type="entry name" value="PROKAR_LIPOPROTEIN"/>
    <property type="match status" value="1"/>
</dbReference>
<protein>
    <submittedName>
        <fullName evidence="2">Glycoside hydrolase</fullName>
    </submittedName>
</protein>
<dbReference type="InterPro" id="IPR013780">
    <property type="entry name" value="Glyco_hydro_b"/>
</dbReference>
<evidence type="ECO:0000313" key="3">
    <source>
        <dbReference type="Proteomes" id="UP001302949"/>
    </source>
</evidence>
<organism evidence="2 3">
    <name type="scientific">Arcicella rigui</name>
    <dbReference type="NCBI Taxonomy" id="797020"/>
    <lineage>
        <taxon>Bacteria</taxon>
        <taxon>Pseudomonadati</taxon>
        <taxon>Bacteroidota</taxon>
        <taxon>Cytophagia</taxon>
        <taxon>Cytophagales</taxon>
        <taxon>Flectobacillaceae</taxon>
        <taxon>Arcicella</taxon>
    </lineage>
</organism>
<feature type="domain" description="Endo-beta-1,6-galactanase-like" evidence="1">
    <location>
        <begin position="46"/>
        <end position="407"/>
    </location>
</feature>
<dbReference type="Gene3D" id="2.60.40.1180">
    <property type="entry name" value="Golgi alpha-mannosidase II"/>
    <property type="match status" value="1"/>
</dbReference>
<evidence type="ECO:0000259" key="1">
    <source>
        <dbReference type="Pfam" id="PF14587"/>
    </source>
</evidence>
<keyword evidence="3" id="KW-1185">Reference proteome</keyword>
<dbReference type="Pfam" id="PF14587">
    <property type="entry name" value="Glyco_hydr_30_2"/>
    <property type="match status" value="1"/>
</dbReference>
<keyword evidence="2" id="KW-0378">Hydrolase</keyword>
<proteinExistence type="predicted"/>
<dbReference type="Gene3D" id="3.20.20.80">
    <property type="entry name" value="Glycosidases"/>
    <property type="match status" value="1"/>
</dbReference>
<dbReference type="RefSeq" id="WP_323295708.1">
    <property type="nucleotide sequence ID" value="NZ_JAYFUM010000006.1"/>
</dbReference>
<dbReference type="Proteomes" id="UP001302949">
    <property type="component" value="Unassembled WGS sequence"/>
</dbReference>
<gene>
    <name evidence="2" type="ORF">VB248_05330</name>
</gene>
<dbReference type="PANTHER" id="PTHR42767">
    <property type="entry name" value="ENDO-BETA-1,6-GALACTANASE"/>
    <property type="match status" value="1"/>
</dbReference>